<dbReference type="Proteomes" id="UP000077671">
    <property type="component" value="Unassembled WGS sequence"/>
</dbReference>
<feature type="region of interest" description="Disordered" evidence="1">
    <location>
        <begin position="388"/>
        <end position="418"/>
    </location>
</feature>
<dbReference type="InterPro" id="IPR036249">
    <property type="entry name" value="Thioredoxin-like_sf"/>
</dbReference>
<gene>
    <name evidence="3" type="ORF">A4X03_0g4947</name>
</gene>
<sequence>MATGGSSSGSTPRSTAMDTLPPHHLARLLTDAHCHPTDDPRLRTATASVEDVYHALRAHPLSNVCIMSSSVDDQQLVRAIARRTQQDAEQETEKEKAKANIVPAFGHHPWFIHQISLEDPPLPKKEHYLNLFSKSGDDEDQHHHTSLANVRSNSNGHEQQQQQKSEPASSDTPRSKELLELIEYLPEPVSLADVLKTLRADLESFPNAMLGEVGLDRSFRLPWPPRARAARAAAAAGTANGKTIESGWRASKLAWTLSSFTTPLSHQLAVLQAQVCLAIDLRRSVSFHSVKAHGATSDFFMHMTRIRPRGWGVGFSDINIDLHSCTISAPGIIQTQKTHQNVFVSFSTTINTRQKALEEQIRACDPSRLLSESDFDSALPYRFPASATTQDEHGHACSHGDEAENEQQDNGSPGAEDDAKFLDVPLARRTWAIVQFMADVLDVTKGVGAESGTHYGKLGKEKKRKKAAAANQGKLSSSDEQDEKDHVDSADDEEVEGGAVGSADRTGEREKEAQAERQEALAHLLANNWTRFLANHSSTNGNGDDVDDDETDSDDEWDPEARQAALRQQQQSSVSSIEHLLSSLPEPPLKNVSVTTLGSLSEFQSAIKDNKVVSQVLQVDADSAEEVTQELHIRTLPAFVLFVNGERADEIVGTNPSDLQLLVSQAVESA</sequence>
<evidence type="ECO:0000256" key="1">
    <source>
        <dbReference type="SAM" id="MobiDB-lite"/>
    </source>
</evidence>
<organism evidence="3 4">
    <name type="scientific">Tilletia caries</name>
    <name type="common">wheat bunt fungus</name>
    <dbReference type="NCBI Taxonomy" id="13290"/>
    <lineage>
        <taxon>Eukaryota</taxon>
        <taxon>Fungi</taxon>
        <taxon>Dikarya</taxon>
        <taxon>Basidiomycota</taxon>
        <taxon>Ustilaginomycotina</taxon>
        <taxon>Exobasidiomycetes</taxon>
        <taxon>Tilletiales</taxon>
        <taxon>Tilletiaceae</taxon>
        <taxon>Tilletia</taxon>
    </lineage>
</organism>
<name>A0A8T8T913_9BASI</name>
<reference evidence="3" key="2">
    <citation type="journal article" date="2019" name="IMA Fungus">
        <title>Genome sequencing and comparison of five Tilletia species to identify candidate genes for the detection of regulated species infecting wheat.</title>
        <authorList>
            <person name="Nguyen H.D.T."/>
            <person name="Sultana T."/>
            <person name="Kesanakurti P."/>
            <person name="Hambleton S."/>
        </authorList>
    </citation>
    <scope>NUCLEOTIDE SEQUENCE</scope>
    <source>
        <strain evidence="3">DAOMC 238032</strain>
    </source>
</reference>
<dbReference type="Pfam" id="PF00085">
    <property type="entry name" value="Thioredoxin"/>
    <property type="match status" value="1"/>
</dbReference>
<accession>A0A8T8T913</accession>
<dbReference type="AlphaFoldDB" id="A0A8T8T913"/>
<feature type="domain" description="Thioredoxin" evidence="2">
    <location>
        <begin position="603"/>
        <end position="659"/>
    </location>
</feature>
<protein>
    <recommendedName>
        <fullName evidence="2">Thioredoxin domain-containing protein</fullName>
    </recommendedName>
</protein>
<dbReference type="SUPFAM" id="SSF52833">
    <property type="entry name" value="Thioredoxin-like"/>
    <property type="match status" value="1"/>
</dbReference>
<feature type="region of interest" description="Disordered" evidence="1">
    <location>
        <begin position="448"/>
        <end position="517"/>
    </location>
</feature>
<evidence type="ECO:0000313" key="4">
    <source>
        <dbReference type="Proteomes" id="UP000077671"/>
    </source>
</evidence>
<dbReference type="PANTHER" id="PTHR47345">
    <property type="entry name" value="CUT9-INTERACTING PROTEIN SCN1"/>
    <property type="match status" value="1"/>
</dbReference>
<feature type="compositionally biased region" description="Basic and acidic residues" evidence="1">
    <location>
        <begin position="505"/>
        <end position="517"/>
    </location>
</feature>
<proteinExistence type="predicted"/>
<dbReference type="Gene3D" id="3.20.20.140">
    <property type="entry name" value="Metal-dependent hydrolases"/>
    <property type="match status" value="1"/>
</dbReference>
<feature type="compositionally biased region" description="Polar residues" evidence="1">
    <location>
        <begin position="146"/>
        <end position="172"/>
    </location>
</feature>
<feature type="compositionally biased region" description="Basic and acidic residues" evidence="1">
    <location>
        <begin position="390"/>
        <end position="402"/>
    </location>
</feature>
<dbReference type="EMBL" id="LWDD02000724">
    <property type="protein sequence ID" value="KAE8256897.1"/>
    <property type="molecule type" value="Genomic_DNA"/>
</dbReference>
<comment type="caution">
    <text evidence="3">The sequence shown here is derived from an EMBL/GenBank/DDBJ whole genome shotgun (WGS) entry which is preliminary data.</text>
</comment>
<dbReference type="InterPro" id="IPR001130">
    <property type="entry name" value="TatD-like"/>
</dbReference>
<dbReference type="InterPro" id="IPR053044">
    <property type="entry name" value="Metallo-hydrolase/TatD-type"/>
</dbReference>
<dbReference type="InterPro" id="IPR032466">
    <property type="entry name" value="Metal_Hydrolase"/>
</dbReference>
<dbReference type="SUPFAM" id="SSF51556">
    <property type="entry name" value="Metallo-dependent hydrolases"/>
    <property type="match status" value="1"/>
</dbReference>
<dbReference type="GO" id="GO:0016788">
    <property type="term" value="F:hydrolase activity, acting on ester bonds"/>
    <property type="evidence" value="ECO:0007669"/>
    <property type="project" value="InterPro"/>
</dbReference>
<dbReference type="PANTHER" id="PTHR47345:SF1">
    <property type="entry name" value="CUT9-INTERACTING PROTEIN SCN1"/>
    <property type="match status" value="1"/>
</dbReference>
<dbReference type="Gene3D" id="3.40.30.10">
    <property type="entry name" value="Glutaredoxin"/>
    <property type="match status" value="1"/>
</dbReference>
<reference evidence="3" key="1">
    <citation type="submission" date="2016-04" db="EMBL/GenBank/DDBJ databases">
        <authorList>
            <person name="Nguyen H.D."/>
            <person name="Kesanakurti P."/>
            <person name="Cullis J."/>
            <person name="Levesque C.A."/>
            <person name="Hambleton S."/>
        </authorList>
    </citation>
    <scope>NUCLEOTIDE SEQUENCE</scope>
    <source>
        <strain evidence="3">DAOMC 238032</strain>
    </source>
</reference>
<dbReference type="InterPro" id="IPR013766">
    <property type="entry name" value="Thioredoxin_domain"/>
</dbReference>
<feature type="compositionally biased region" description="Acidic residues" evidence="1">
    <location>
        <begin position="544"/>
        <end position="558"/>
    </location>
</feature>
<evidence type="ECO:0000259" key="2">
    <source>
        <dbReference type="Pfam" id="PF00085"/>
    </source>
</evidence>
<dbReference type="CDD" id="cd02947">
    <property type="entry name" value="TRX_family"/>
    <property type="match status" value="1"/>
</dbReference>
<dbReference type="Pfam" id="PF01026">
    <property type="entry name" value="TatD_DNase"/>
    <property type="match status" value="1"/>
</dbReference>
<evidence type="ECO:0000313" key="3">
    <source>
        <dbReference type="EMBL" id="KAE8256897.1"/>
    </source>
</evidence>
<feature type="region of interest" description="Disordered" evidence="1">
    <location>
        <begin position="536"/>
        <end position="574"/>
    </location>
</feature>
<feature type="region of interest" description="Disordered" evidence="1">
    <location>
        <begin position="134"/>
        <end position="173"/>
    </location>
</feature>